<dbReference type="RefSeq" id="WP_078499298.1">
    <property type="nucleotide sequence ID" value="NZ_MSZX01000005.1"/>
</dbReference>
<dbReference type="AlphaFoldDB" id="A0A1T2XCB6"/>
<name>A0A1T2XCB6_9BACL</name>
<feature type="domain" description="HPt" evidence="2">
    <location>
        <begin position="3"/>
        <end position="107"/>
    </location>
</feature>
<proteinExistence type="predicted"/>
<dbReference type="PROSITE" id="PS50894">
    <property type="entry name" value="HPT"/>
    <property type="match status" value="1"/>
</dbReference>
<dbReference type="Gene3D" id="1.20.120.160">
    <property type="entry name" value="HPT domain"/>
    <property type="match status" value="1"/>
</dbReference>
<evidence type="ECO:0000313" key="4">
    <source>
        <dbReference type="Proteomes" id="UP000190188"/>
    </source>
</evidence>
<keyword evidence="1" id="KW-0597">Phosphoprotein</keyword>
<comment type="caution">
    <text evidence="3">The sequence shown here is derived from an EMBL/GenBank/DDBJ whole genome shotgun (WGS) entry which is preliminary data.</text>
</comment>
<protein>
    <recommendedName>
        <fullName evidence="2">HPt domain-containing protein</fullName>
    </recommendedName>
</protein>
<keyword evidence="4" id="KW-1185">Reference proteome</keyword>
<accession>A0A1T2XCB6</accession>
<feature type="modified residue" description="Phosphohistidine" evidence="1">
    <location>
        <position position="50"/>
    </location>
</feature>
<evidence type="ECO:0000313" key="3">
    <source>
        <dbReference type="EMBL" id="OPA77557.1"/>
    </source>
</evidence>
<dbReference type="GO" id="GO:0000160">
    <property type="term" value="P:phosphorelay signal transduction system"/>
    <property type="evidence" value="ECO:0007669"/>
    <property type="project" value="InterPro"/>
</dbReference>
<evidence type="ECO:0000259" key="2">
    <source>
        <dbReference type="PROSITE" id="PS50894"/>
    </source>
</evidence>
<dbReference type="EMBL" id="MSZX01000005">
    <property type="protein sequence ID" value="OPA77557.1"/>
    <property type="molecule type" value="Genomic_DNA"/>
</dbReference>
<dbReference type="InterPro" id="IPR036641">
    <property type="entry name" value="HPT_dom_sf"/>
</dbReference>
<dbReference type="InterPro" id="IPR008207">
    <property type="entry name" value="Sig_transdc_His_kin_Hpt_dom"/>
</dbReference>
<evidence type="ECO:0000256" key="1">
    <source>
        <dbReference type="PROSITE-ProRule" id="PRU00110"/>
    </source>
</evidence>
<dbReference type="SUPFAM" id="SSF47226">
    <property type="entry name" value="Histidine-containing phosphotransfer domain, HPT domain"/>
    <property type="match status" value="1"/>
</dbReference>
<dbReference type="STRING" id="1324314.BVG16_14005"/>
<dbReference type="Proteomes" id="UP000190188">
    <property type="component" value="Unassembled WGS sequence"/>
</dbReference>
<organism evidence="3 4">
    <name type="scientific">Paenibacillus selenitireducens</name>
    <dbReference type="NCBI Taxonomy" id="1324314"/>
    <lineage>
        <taxon>Bacteria</taxon>
        <taxon>Bacillati</taxon>
        <taxon>Bacillota</taxon>
        <taxon>Bacilli</taxon>
        <taxon>Bacillales</taxon>
        <taxon>Paenibacillaceae</taxon>
        <taxon>Paenibacillus</taxon>
    </lineage>
</organism>
<sequence>MPLPSYVNEYVHGYTDEFDQQIQVIQAELLNLDLCQNQDAGIQMLVQATHTLYECSKSMGYKPLVHLTYGMGEILEYMRKGQIAVDTALTSILYHATDYLLLLRHTWLVGPIDSISIQPLFVLFEHIRQHNWISDELDVGRFTEQLGSKVK</sequence>
<gene>
    <name evidence="3" type="ORF">BVG16_14005</name>
</gene>
<reference evidence="3 4" key="1">
    <citation type="submission" date="2017-01" db="EMBL/GenBank/DDBJ databases">
        <title>Genome analysis of Paenibacillus selenitrireducens ES3-24.</title>
        <authorList>
            <person name="Xu D."/>
            <person name="Yao R."/>
            <person name="Zheng S."/>
        </authorList>
    </citation>
    <scope>NUCLEOTIDE SEQUENCE [LARGE SCALE GENOMIC DNA]</scope>
    <source>
        <strain evidence="3 4">ES3-24</strain>
    </source>
</reference>